<dbReference type="PANTHER" id="PTHR28259:SF1">
    <property type="entry name" value="FLUORIDE EXPORT PROTEIN 1-RELATED"/>
    <property type="match status" value="1"/>
</dbReference>
<keyword evidence="3" id="KW-0997">Cell inner membrane</keyword>
<gene>
    <name evidence="12" type="primary">fluC</name>
    <name evidence="12" type="synonym">crcB</name>
    <name evidence="13" type="ORF">SAMN05216580_2711</name>
</gene>
<name>A0A1H2I493_9GAMM</name>
<evidence type="ECO:0000256" key="9">
    <source>
        <dbReference type="ARBA" id="ARBA00023303"/>
    </source>
</evidence>
<comment type="catalytic activity">
    <reaction evidence="11">
        <text>fluoride(in) = fluoride(out)</text>
        <dbReference type="Rhea" id="RHEA:76159"/>
        <dbReference type="ChEBI" id="CHEBI:17051"/>
    </reaction>
    <physiologicalReaction direction="left-to-right" evidence="11">
        <dbReference type="Rhea" id="RHEA:76160"/>
    </physiologicalReaction>
</comment>
<feature type="binding site" evidence="12">
    <location>
        <position position="79"/>
    </location>
    <ligand>
        <name>Na(+)</name>
        <dbReference type="ChEBI" id="CHEBI:29101"/>
        <note>structural</note>
    </ligand>
</feature>
<feature type="transmembrane region" description="Helical" evidence="12">
    <location>
        <begin position="33"/>
        <end position="57"/>
    </location>
</feature>
<dbReference type="NCBIfam" id="NF010830">
    <property type="entry name" value="PRK14234.1"/>
    <property type="match status" value="1"/>
</dbReference>
<sequence length="125" mass="12953">MIAAALAVAGGGAVGCLLRFATANWVTAHWPQHFYWATLAVNLLGCLLIGALYGAFLLRPDIPLALRAGLIVGFLGGLTTFSSFSLDTLRLLESGQLATALGYAGFSVFASLLATWAGLALARAL</sequence>
<dbReference type="HAMAP" id="MF_00454">
    <property type="entry name" value="FluC"/>
    <property type="match status" value="1"/>
</dbReference>
<evidence type="ECO:0000256" key="2">
    <source>
        <dbReference type="ARBA" id="ARBA00022475"/>
    </source>
</evidence>
<dbReference type="PANTHER" id="PTHR28259">
    <property type="entry name" value="FLUORIDE EXPORT PROTEIN 1-RELATED"/>
    <property type="match status" value="1"/>
</dbReference>
<comment type="activity regulation">
    <text evidence="12">Na(+) is not transported, but it plays an essential structural role and its presence is essential for fluoride channel function.</text>
</comment>
<dbReference type="GO" id="GO:0005886">
    <property type="term" value="C:plasma membrane"/>
    <property type="evidence" value="ECO:0007669"/>
    <property type="project" value="UniProtKB-SubCell"/>
</dbReference>
<evidence type="ECO:0000256" key="12">
    <source>
        <dbReference type="HAMAP-Rule" id="MF_00454"/>
    </source>
</evidence>
<accession>A0A1H2I493</accession>
<organism evidence="13 14">
    <name type="scientific">Geopseudomonas guangdongensis</name>
    <dbReference type="NCBI Taxonomy" id="1245526"/>
    <lineage>
        <taxon>Bacteria</taxon>
        <taxon>Pseudomonadati</taxon>
        <taxon>Pseudomonadota</taxon>
        <taxon>Gammaproteobacteria</taxon>
        <taxon>Pseudomonadales</taxon>
        <taxon>Pseudomonadaceae</taxon>
        <taxon>Geopseudomonas</taxon>
    </lineage>
</organism>
<dbReference type="InterPro" id="IPR003691">
    <property type="entry name" value="FluC"/>
</dbReference>
<dbReference type="RefSeq" id="WP_090215465.1">
    <property type="nucleotide sequence ID" value="NZ_LT629780.1"/>
</dbReference>
<evidence type="ECO:0000313" key="14">
    <source>
        <dbReference type="Proteomes" id="UP000243063"/>
    </source>
</evidence>
<evidence type="ECO:0000256" key="4">
    <source>
        <dbReference type="ARBA" id="ARBA00022692"/>
    </source>
</evidence>
<keyword evidence="9 12" id="KW-0407">Ion channel</keyword>
<keyword evidence="6 12" id="KW-0915">Sodium</keyword>
<evidence type="ECO:0000256" key="6">
    <source>
        <dbReference type="ARBA" id="ARBA00023053"/>
    </source>
</evidence>
<evidence type="ECO:0000256" key="3">
    <source>
        <dbReference type="ARBA" id="ARBA00022519"/>
    </source>
</evidence>
<keyword evidence="14" id="KW-1185">Reference proteome</keyword>
<evidence type="ECO:0000256" key="1">
    <source>
        <dbReference type="ARBA" id="ARBA00004651"/>
    </source>
</evidence>
<feature type="binding site" evidence="12">
    <location>
        <position position="76"/>
    </location>
    <ligand>
        <name>Na(+)</name>
        <dbReference type="ChEBI" id="CHEBI:29101"/>
        <note>structural</note>
    </ligand>
</feature>
<comment type="similarity">
    <text evidence="10 12">Belongs to the fluoride channel Fluc/FEX (TC 1.A.43) family.</text>
</comment>
<dbReference type="Proteomes" id="UP000243063">
    <property type="component" value="Chromosome I"/>
</dbReference>
<feature type="transmembrane region" description="Helical" evidence="12">
    <location>
        <begin position="101"/>
        <end position="122"/>
    </location>
</feature>
<evidence type="ECO:0000313" key="13">
    <source>
        <dbReference type="EMBL" id="SDU39007.1"/>
    </source>
</evidence>
<dbReference type="AlphaFoldDB" id="A0A1H2I493"/>
<keyword evidence="8 12" id="KW-0472">Membrane</keyword>
<evidence type="ECO:0000256" key="11">
    <source>
        <dbReference type="ARBA" id="ARBA00035585"/>
    </source>
</evidence>
<keyword evidence="4 12" id="KW-0812">Transmembrane</keyword>
<keyword evidence="5 12" id="KW-1133">Transmembrane helix</keyword>
<dbReference type="GO" id="GO:0140114">
    <property type="term" value="P:cellular detoxification of fluoride"/>
    <property type="evidence" value="ECO:0007669"/>
    <property type="project" value="UniProtKB-UniRule"/>
</dbReference>
<keyword evidence="12" id="KW-0479">Metal-binding</keyword>
<dbReference type="STRING" id="1245526.SAMN05216580_2711"/>
<protein>
    <recommendedName>
        <fullName evidence="12">Fluoride-specific ion channel FluC</fullName>
    </recommendedName>
</protein>
<keyword evidence="2 12" id="KW-1003">Cell membrane</keyword>
<evidence type="ECO:0000256" key="8">
    <source>
        <dbReference type="ARBA" id="ARBA00023136"/>
    </source>
</evidence>
<dbReference type="GO" id="GO:0046872">
    <property type="term" value="F:metal ion binding"/>
    <property type="evidence" value="ECO:0007669"/>
    <property type="project" value="UniProtKB-KW"/>
</dbReference>
<evidence type="ECO:0000256" key="10">
    <source>
        <dbReference type="ARBA" id="ARBA00035120"/>
    </source>
</evidence>
<dbReference type="Pfam" id="PF02537">
    <property type="entry name" value="CRCB"/>
    <property type="match status" value="1"/>
</dbReference>
<evidence type="ECO:0000256" key="5">
    <source>
        <dbReference type="ARBA" id="ARBA00022989"/>
    </source>
</evidence>
<keyword evidence="12" id="KW-0813">Transport</keyword>
<proteinExistence type="inferred from homology"/>
<evidence type="ECO:0000256" key="7">
    <source>
        <dbReference type="ARBA" id="ARBA00023065"/>
    </source>
</evidence>
<comment type="subcellular location">
    <subcellularLocation>
        <location evidence="1 12">Cell membrane</location>
        <topology evidence="1 12">Multi-pass membrane protein</topology>
    </subcellularLocation>
</comment>
<dbReference type="EMBL" id="LT629780">
    <property type="protein sequence ID" value="SDU39007.1"/>
    <property type="molecule type" value="Genomic_DNA"/>
</dbReference>
<comment type="function">
    <text evidence="12">Fluoride-specific ion channel. Important for reducing fluoride concentration in the cell, thus reducing its toxicity.</text>
</comment>
<feature type="transmembrane region" description="Helical" evidence="12">
    <location>
        <begin position="64"/>
        <end position="81"/>
    </location>
</feature>
<dbReference type="GO" id="GO:0062054">
    <property type="term" value="F:fluoride channel activity"/>
    <property type="evidence" value="ECO:0007669"/>
    <property type="project" value="UniProtKB-UniRule"/>
</dbReference>
<keyword evidence="7 12" id="KW-0406">Ion transport</keyword>
<dbReference type="OrthoDB" id="9806299at2"/>
<reference evidence="14" key="1">
    <citation type="submission" date="2016-10" db="EMBL/GenBank/DDBJ databases">
        <authorList>
            <person name="Varghese N."/>
            <person name="Submissions S."/>
        </authorList>
    </citation>
    <scope>NUCLEOTIDE SEQUENCE [LARGE SCALE GENOMIC DNA]</scope>
    <source>
        <strain evidence="14">CCTCC 2012022</strain>
    </source>
</reference>